<name>A0A5J6LHJ2_9GAMM</name>
<gene>
    <name evidence="2" type="ORF">F5I99_16745</name>
</gene>
<organism evidence="2 3">
    <name type="scientific">Nitrincola iocasae</name>
    <dbReference type="NCBI Taxonomy" id="2614693"/>
    <lineage>
        <taxon>Bacteria</taxon>
        <taxon>Pseudomonadati</taxon>
        <taxon>Pseudomonadota</taxon>
        <taxon>Gammaproteobacteria</taxon>
        <taxon>Oceanospirillales</taxon>
        <taxon>Oceanospirillaceae</taxon>
        <taxon>Nitrincola</taxon>
    </lineage>
</organism>
<dbReference type="SUPFAM" id="SSF52540">
    <property type="entry name" value="P-loop containing nucleoside triphosphate hydrolases"/>
    <property type="match status" value="1"/>
</dbReference>
<proteinExistence type="predicted"/>
<protein>
    <submittedName>
        <fullName evidence="2">AAA family ATPase</fullName>
    </submittedName>
</protein>
<dbReference type="Gene3D" id="3.40.50.300">
    <property type="entry name" value="P-loop containing nucleotide triphosphate hydrolases"/>
    <property type="match status" value="1"/>
</dbReference>
<dbReference type="Proteomes" id="UP000325606">
    <property type="component" value="Chromosome"/>
</dbReference>
<feature type="domain" description="Protein CR006 P-loop" evidence="1">
    <location>
        <begin position="11"/>
        <end position="720"/>
    </location>
</feature>
<accession>A0A5J6LHJ2</accession>
<dbReference type="PANTHER" id="PTHR32114">
    <property type="entry name" value="ABC TRANSPORTER ABCH.3"/>
    <property type="match status" value="1"/>
</dbReference>
<dbReference type="RefSeq" id="WP_151057994.1">
    <property type="nucleotide sequence ID" value="NZ_CP044222.1"/>
</dbReference>
<dbReference type="InterPro" id="IPR027417">
    <property type="entry name" value="P-loop_NTPase"/>
</dbReference>
<dbReference type="KEGG" id="nik:F5I99_16745"/>
<evidence type="ECO:0000259" key="1">
    <source>
        <dbReference type="Pfam" id="PF13166"/>
    </source>
</evidence>
<dbReference type="AlphaFoldDB" id="A0A5J6LHJ2"/>
<dbReference type="EMBL" id="CP044222">
    <property type="protein sequence ID" value="QEW08005.1"/>
    <property type="molecule type" value="Genomic_DNA"/>
</dbReference>
<evidence type="ECO:0000313" key="3">
    <source>
        <dbReference type="Proteomes" id="UP000325606"/>
    </source>
</evidence>
<dbReference type="PANTHER" id="PTHR32114:SF2">
    <property type="entry name" value="ABC TRANSPORTER ABCH.3"/>
    <property type="match status" value="1"/>
</dbReference>
<dbReference type="Pfam" id="PF13166">
    <property type="entry name" value="AAA_13"/>
    <property type="match status" value="1"/>
</dbReference>
<keyword evidence="3" id="KW-1185">Reference proteome</keyword>
<sequence>MITKINRLNNFANYRQFQWGANTNFTKRNLIYGWNYSGKTTLSRLFQVLEDPGELSQWQGCQFDVELQDGRRLTQSNLANTPRVKVFNRDFIQSNFQQEHKAPAVFIVGGNTIHLRNRITRLNESEAKTTTIKKKRNDTYQQLIRELDSLGTTHARAVATLTGDKTYNRTKLNVEINRIKATPHTFILTEDCLQAKVSLLRSTQDWKSINQVASLAINLEALRQELSVVLEKTATNEAIAKLKENRELESWIRAGLTHHTDSAECEFCGSAITDERLSTLQRHFSKAYEDLTSEVASQLARIENTEFIITLPDERDFMPDLKAPFALLKSRITDWITWANTVIAEFTTLAKHKQLSLESQISCAVDTGRASEITQIILDINSLVKTHNQKCMQIEKEKVAAKDAIEKHQAASFYQNNNISDREVEIQKVNDKVTKAQNLLMRIAGKKAAIEVQIQQQSIAAQKIDETVQFLLPDNNISVAEVQGGSFEFRRGSSLANNLSEGEKTAITFAYFLTTLENNGSSLSQTIVFIDDPISSLDSNHIYAIYALITKRLDPCLQIFVATHNNELYTLLKDHWFEARQQFSNRDNACTYYTRRFLDSANHKWNSTLEDTPDLLRKYKSEYQFIFEQLHKFSSSQAPSLHEAYTAPNLLRKFLEAYLGFKKPCISQWSRKLDLLFDSDINRTEIQKFSDDASHLQGLNRALQQPDFISNAQNTVKKVLKALKDKDPQHYTSMCTVIGVTP</sequence>
<evidence type="ECO:0000313" key="2">
    <source>
        <dbReference type="EMBL" id="QEW08005.1"/>
    </source>
</evidence>
<dbReference type="InterPro" id="IPR026866">
    <property type="entry name" value="CR006_AAA"/>
</dbReference>
<reference evidence="2 3" key="1">
    <citation type="submission" date="2019-09" db="EMBL/GenBank/DDBJ databases">
        <title>Nitrincola iocasae sp. nov., a bacterium isolated from the sediment collected at a cold seep field in South China Sea.</title>
        <authorList>
            <person name="Zhang H."/>
            <person name="Wang H."/>
            <person name="Li C."/>
        </authorList>
    </citation>
    <scope>NUCLEOTIDE SEQUENCE [LARGE SCALE GENOMIC DNA]</scope>
    <source>
        <strain evidence="2 3">KXZD1103</strain>
    </source>
</reference>